<evidence type="ECO:0000256" key="7">
    <source>
        <dbReference type="ARBA" id="ARBA00022705"/>
    </source>
</evidence>
<keyword evidence="20" id="KW-1185">Reference proteome</keyword>
<dbReference type="SMART" id="SM00479">
    <property type="entry name" value="EXOIII"/>
    <property type="match status" value="1"/>
</dbReference>
<dbReference type="RefSeq" id="WP_215864078.1">
    <property type="nucleotide sequence ID" value="NZ_JABELD010000074.1"/>
</dbReference>
<name>A0ABS5ZRN3_9PROT</name>
<dbReference type="InterPro" id="IPR006309">
    <property type="entry name" value="DnaQ_proteo"/>
</dbReference>
<comment type="cofactor">
    <cofactor evidence="2 16">
        <name>Mg(2+)</name>
        <dbReference type="ChEBI" id="CHEBI:18420"/>
    </cofactor>
</comment>
<feature type="compositionally biased region" description="Low complexity" evidence="17">
    <location>
        <begin position="188"/>
        <end position="200"/>
    </location>
</feature>
<dbReference type="SUPFAM" id="SSF53098">
    <property type="entry name" value="Ribonuclease H-like"/>
    <property type="match status" value="1"/>
</dbReference>
<feature type="domain" description="Exonuclease" evidence="18">
    <location>
        <begin position="4"/>
        <end position="173"/>
    </location>
</feature>
<evidence type="ECO:0000313" key="20">
    <source>
        <dbReference type="Proteomes" id="UP001197028"/>
    </source>
</evidence>
<evidence type="ECO:0000313" key="19">
    <source>
        <dbReference type="EMBL" id="MBU2739145.1"/>
    </source>
</evidence>
<dbReference type="PANTHER" id="PTHR30231">
    <property type="entry name" value="DNA POLYMERASE III SUBUNIT EPSILON"/>
    <property type="match status" value="1"/>
</dbReference>
<dbReference type="Pfam" id="PF00929">
    <property type="entry name" value="RNase_T"/>
    <property type="match status" value="1"/>
</dbReference>
<keyword evidence="7 16" id="KW-0235">DNA replication</keyword>
<evidence type="ECO:0000256" key="17">
    <source>
        <dbReference type="SAM" id="MobiDB-lite"/>
    </source>
</evidence>
<evidence type="ECO:0000256" key="5">
    <source>
        <dbReference type="ARBA" id="ARBA00022679"/>
    </source>
</evidence>
<dbReference type="InterPro" id="IPR036397">
    <property type="entry name" value="RNaseH_sf"/>
</dbReference>
<dbReference type="EC" id="2.7.7.7" evidence="3 16"/>
<dbReference type="Gene3D" id="3.30.420.10">
    <property type="entry name" value="Ribonuclease H-like superfamily/Ribonuclease H"/>
    <property type="match status" value="1"/>
</dbReference>
<evidence type="ECO:0000256" key="3">
    <source>
        <dbReference type="ARBA" id="ARBA00012417"/>
    </source>
</evidence>
<evidence type="ECO:0000256" key="4">
    <source>
        <dbReference type="ARBA" id="ARBA00020352"/>
    </source>
</evidence>
<evidence type="ECO:0000256" key="8">
    <source>
        <dbReference type="ARBA" id="ARBA00022722"/>
    </source>
</evidence>
<keyword evidence="14 16" id="KW-0464">Manganese</keyword>
<evidence type="ECO:0000256" key="2">
    <source>
        <dbReference type="ARBA" id="ARBA00001946"/>
    </source>
</evidence>
<dbReference type="InterPro" id="IPR006054">
    <property type="entry name" value="DnaQ"/>
</dbReference>
<keyword evidence="6 16" id="KW-0548">Nucleotidyltransferase</keyword>
<dbReference type="NCBIfam" id="TIGR01406">
    <property type="entry name" value="dnaQ_proteo"/>
    <property type="match status" value="1"/>
</dbReference>
<dbReference type="Proteomes" id="UP001197028">
    <property type="component" value="Unassembled WGS sequence"/>
</dbReference>
<keyword evidence="11 16" id="KW-0269">Exonuclease</keyword>
<comment type="subunit">
    <text evidence="16">DNA polymerase III contains a core (composed of alpha, epsilon and theta chains) that associates with a tau subunit. This core dimerizes to form the POLIII' complex. PolIII' associates with the gamma complex (composed of gamma, delta, delta', psi and chi chains) and with the beta chain to form the complete DNA polymerase III complex.</text>
</comment>
<evidence type="ECO:0000256" key="14">
    <source>
        <dbReference type="ARBA" id="ARBA00023211"/>
    </source>
</evidence>
<gene>
    <name evidence="16 19" type="primary">dnaQ</name>
    <name evidence="19" type="ORF">HJG40_10195</name>
</gene>
<protein>
    <recommendedName>
        <fullName evidence="4 16">DNA polymerase III subunit epsilon</fullName>
        <ecNumber evidence="3 16">2.7.7.7</ecNumber>
    </recommendedName>
</protein>
<dbReference type="EMBL" id="JABELD010000074">
    <property type="protein sequence ID" value="MBU2739145.1"/>
    <property type="molecule type" value="Genomic_DNA"/>
</dbReference>
<keyword evidence="8 16" id="KW-0540">Nuclease</keyword>
<dbReference type="NCBIfam" id="NF004316">
    <property type="entry name" value="PRK05711.1"/>
    <property type="match status" value="1"/>
</dbReference>
<keyword evidence="13 16" id="KW-0239">DNA-directed DNA polymerase</keyword>
<comment type="caution">
    <text evidence="19">The sequence shown here is derived from an EMBL/GenBank/DDBJ whole genome shotgun (WGS) entry which is preliminary data.</text>
</comment>
<feature type="region of interest" description="Disordered" evidence="17">
    <location>
        <begin position="183"/>
        <end position="208"/>
    </location>
</feature>
<dbReference type="NCBIfam" id="TIGR00573">
    <property type="entry name" value="dnaq"/>
    <property type="match status" value="1"/>
</dbReference>
<evidence type="ECO:0000256" key="11">
    <source>
        <dbReference type="ARBA" id="ARBA00022839"/>
    </source>
</evidence>
<evidence type="ECO:0000256" key="12">
    <source>
        <dbReference type="ARBA" id="ARBA00022842"/>
    </source>
</evidence>
<dbReference type="GO" id="GO:0003887">
    <property type="term" value="F:DNA-directed DNA polymerase activity"/>
    <property type="evidence" value="ECO:0007669"/>
    <property type="project" value="UniProtKB-EC"/>
</dbReference>
<evidence type="ECO:0000256" key="10">
    <source>
        <dbReference type="ARBA" id="ARBA00022801"/>
    </source>
</evidence>
<dbReference type="CDD" id="cd06131">
    <property type="entry name" value="DNA_pol_III_epsilon_Ecoli_like"/>
    <property type="match status" value="1"/>
</dbReference>
<proteinExistence type="predicted"/>
<evidence type="ECO:0000256" key="6">
    <source>
        <dbReference type="ARBA" id="ARBA00022695"/>
    </source>
</evidence>
<keyword evidence="5 16" id="KW-0808">Transferase</keyword>
<keyword evidence="9 16" id="KW-0479">Metal-binding</keyword>
<evidence type="ECO:0000259" key="18">
    <source>
        <dbReference type="SMART" id="SM00479"/>
    </source>
</evidence>
<reference evidence="19 20" key="1">
    <citation type="journal article" date="2021" name="ISME J.">
        <title>Genomic evolution of the class Acidithiobacillia: deep-branching Proteobacteria living in extreme acidic conditions.</title>
        <authorList>
            <person name="Moya-Beltran A."/>
            <person name="Beard S."/>
            <person name="Rojas-Villalobos C."/>
            <person name="Issotta F."/>
            <person name="Gallardo Y."/>
            <person name="Ulloa R."/>
            <person name="Giaveno A."/>
            <person name="Degli Esposti M."/>
            <person name="Johnson D.B."/>
            <person name="Quatrini R."/>
        </authorList>
    </citation>
    <scope>NUCLEOTIDE SEQUENCE [LARGE SCALE GENOMIC DNA]</scope>
    <source>
        <strain evidence="19 20">ATCC 19703</strain>
    </source>
</reference>
<dbReference type="InterPro" id="IPR013520">
    <property type="entry name" value="Ribonucl_H"/>
</dbReference>
<evidence type="ECO:0000256" key="13">
    <source>
        <dbReference type="ARBA" id="ARBA00022932"/>
    </source>
</evidence>
<comment type="catalytic activity">
    <reaction evidence="15 16">
        <text>DNA(n) + a 2'-deoxyribonucleoside 5'-triphosphate = DNA(n+1) + diphosphate</text>
        <dbReference type="Rhea" id="RHEA:22508"/>
        <dbReference type="Rhea" id="RHEA-COMP:17339"/>
        <dbReference type="Rhea" id="RHEA-COMP:17340"/>
        <dbReference type="ChEBI" id="CHEBI:33019"/>
        <dbReference type="ChEBI" id="CHEBI:61560"/>
        <dbReference type="ChEBI" id="CHEBI:173112"/>
        <dbReference type="EC" id="2.7.7.7"/>
    </reaction>
</comment>
<keyword evidence="10 16" id="KW-0378">Hydrolase</keyword>
<dbReference type="PANTHER" id="PTHR30231:SF41">
    <property type="entry name" value="DNA POLYMERASE III SUBUNIT EPSILON"/>
    <property type="match status" value="1"/>
</dbReference>
<dbReference type="InterPro" id="IPR012337">
    <property type="entry name" value="RNaseH-like_sf"/>
</dbReference>
<sequence length="244" mass="27107">MALRQVVLDTETTGIDWKQGHRVIEIGAVELLDRRVTGNNYQQYLNPQRSSDPEALRVHGLTDAFLADKPLFAEVAETFLNYLGDAELIIHNAPFDLGFLNHELRQIEKAPLNHKVMDTLVDARRRHPGQKNDLNSLCRRYNVDNSHRELHGALLDCEILAKVYLGMTGGQVDMMGLLNASEEHSGTASSRDSAASAQSAQLNSGTVATRSRPNLRVIRATAEETALHAQYLEDMGGKALWNEP</sequence>
<comment type="function">
    <text evidence="16">DNA polymerase III is a complex, multichain enzyme responsible for most of the replicative synthesis in bacteria. The epsilon subunit contain the editing function and is a proofreading 3'-5' exonuclease.</text>
</comment>
<evidence type="ECO:0000256" key="16">
    <source>
        <dbReference type="RuleBase" id="RU364087"/>
    </source>
</evidence>
<comment type="cofactor">
    <cofactor evidence="1 16">
        <name>Mn(2+)</name>
        <dbReference type="ChEBI" id="CHEBI:29035"/>
    </cofactor>
</comment>
<evidence type="ECO:0000256" key="1">
    <source>
        <dbReference type="ARBA" id="ARBA00001936"/>
    </source>
</evidence>
<accession>A0ABS5ZRN3</accession>
<keyword evidence="12 16" id="KW-0460">Magnesium</keyword>
<evidence type="ECO:0000256" key="9">
    <source>
        <dbReference type="ARBA" id="ARBA00022723"/>
    </source>
</evidence>
<organism evidence="19 20">
    <name type="scientific">Acidithiobacillus concretivorus</name>
    <dbReference type="NCBI Taxonomy" id="3063952"/>
    <lineage>
        <taxon>Bacteria</taxon>
        <taxon>Pseudomonadati</taxon>
        <taxon>Pseudomonadota</taxon>
        <taxon>Acidithiobacillia</taxon>
        <taxon>Acidithiobacillales</taxon>
        <taxon>Acidithiobacillaceae</taxon>
        <taxon>Acidithiobacillus</taxon>
    </lineage>
</organism>
<evidence type="ECO:0000256" key="15">
    <source>
        <dbReference type="ARBA" id="ARBA00049244"/>
    </source>
</evidence>